<keyword evidence="8" id="KW-1185">Reference proteome</keyword>
<dbReference type="InterPro" id="IPR012337">
    <property type="entry name" value="RNaseH-like_sf"/>
</dbReference>
<keyword evidence="2" id="KW-0479">Metal-binding</keyword>
<dbReference type="PANTHER" id="PTHR46481:SF10">
    <property type="entry name" value="ZINC FINGER BED DOMAIN-CONTAINING PROTEIN 39"/>
    <property type="match status" value="1"/>
</dbReference>
<evidence type="ECO:0000313" key="7">
    <source>
        <dbReference type="EMBL" id="KAL1582110.1"/>
    </source>
</evidence>
<reference evidence="7 8" key="1">
    <citation type="journal article" date="2020" name="Microbiol. Resour. Announc.">
        <title>Draft Genome Sequence of a Cladosporium Species Isolated from the Mesophotic Ascidian Didemnum maculosum.</title>
        <authorList>
            <person name="Gioti A."/>
            <person name="Siaperas R."/>
            <person name="Nikolaivits E."/>
            <person name="Le Goff G."/>
            <person name="Ouazzani J."/>
            <person name="Kotoulas G."/>
            <person name="Topakas E."/>
        </authorList>
    </citation>
    <scope>NUCLEOTIDE SEQUENCE [LARGE SCALE GENOMIC DNA]</scope>
    <source>
        <strain evidence="7 8">TM138-S3</strain>
    </source>
</reference>
<dbReference type="SUPFAM" id="SSF53098">
    <property type="entry name" value="Ribonuclease H-like"/>
    <property type="match status" value="1"/>
</dbReference>
<dbReference type="InterPro" id="IPR052035">
    <property type="entry name" value="ZnF_BED_domain_contain"/>
</dbReference>
<evidence type="ECO:0000256" key="3">
    <source>
        <dbReference type="ARBA" id="ARBA00022771"/>
    </source>
</evidence>
<keyword evidence="5" id="KW-0539">Nucleus</keyword>
<comment type="caution">
    <text evidence="7">The sequence shown here is derived from an EMBL/GenBank/DDBJ whole genome shotgun (WGS) entry which is preliminary data.</text>
</comment>
<dbReference type="RefSeq" id="XP_069225217.1">
    <property type="nucleotide sequence ID" value="XM_069377752.1"/>
</dbReference>
<dbReference type="InterPro" id="IPR008906">
    <property type="entry name" value="HATC_C_dom"/>
</dbReference>
<dbReference type="GO" id="GO:0046983">
    <property type="term" value="F:protein dimerization activity"/>
    <property type="evidence" value="ECO:0007669"/>
    <property type="project" value="InterPro"/>
</dbReference>
<evidence type="ECO:0000256" key="1">
    <source>
        <dbReference type="ARBA" id="ARBA00004123"/>
    </source>
</evidence>
<name>A0AB34KF13_9PEZI</name>
<dbReference type="GeneID" id="96010590"/>
<dbReference type="GO" id="GO:0008270">
    <property type="term" value="F:zinc ion binding"/>
    <property type="evidence" value="ECO:0007669"/>
    <property type="project" value="UniProtKB-KW"/>
</dbReference>
<organism evidence="7 8">
    <name type="scientific">Cladosporium halotolerans</name>
    <dbReference type="NCBI Taxonomy" id="1052096"/>
    <lineage>
        <taxon>Eukaryota</taxon>
        <taxon>Fungi</taxon>
        <taxon>Dikarya</taxon>
        <taxon>Ascomycota</taxon>
        <taxon>Pezizomycotina</taxon>
        <taxon>Dothideomycetes</taxon>
        <taxon>Dothideomycetidae</taxon>
        <taxon>Cladosporiales</taxon>
        <taxon>Cladosporiaceae</taxon>
        <taxon>Cladosporium</taxon>
    </lineage>
</organism>
<sequence length="213" mass="24306">MLDPREKKQWFIDEWSGGSAEQQTWILQVELQVKAIWQASYKPSQGSASVAAAAVETHDREASDDPHQRLYDYMHKRRKTSAYHEPIDQLDAYLSTDPLPRSDNFDPVAYWIERQTSTPQLAKFALDCLAIPCMSDDPERSFSAGRDLLTYHRNRLSADIIEATQCLRSWYGKPPAEKDRPEEYDPFDDEDIIVNNYNTSSTSPNASGVVVDS</sequence>
<keyword evidence="4" id="KW-0862">Zinc</keyword>
<dbReference type="EMBL" id="JAAQHG020000066">
    <property type="protein sequence ID" value="KAL1582110.1"/>
    <property type="molecule type" value="Genomic_DNA"/>
</dbReference>
<evidence type="ECO:0000256" key="2">
    <source>
        <dbReference type="ARBA" id="ARBA00022723"/>
    </source>
</evidence>
<evidence type="ECO:0000256" key="4">
    <source>
        <dbReference type="ARBA" id="ARBA00022833"/>
    </source>
</evidence>
<keyword evidence="3" id="KW-0863">Zinc-finger</keyword>
<accession>A0AB34KF13</accession>
<protein>
    <recommendedName>
        <fullName evidence="6">HAT C-terminal dimerisation domain-containing protein</fullName>
    </recommendedName>
</protein>
<evidence type="ECO:0000313" key="8">
    <source>
        <dbReference type="Proteomes" id="UP000803884"/>
    </source>
</evidence>
<feature type="domain" description="HAT C-terminal dimerisation" evidence="6">
    <location>
        <begin position="90"/>
        <end position="171"/>
    </location>
</feature>
<dbReference type="Pfam" id="PF05699">
    <property type="entry name" value="Dimer_Tnp_hAT"/>
    <property type="match status" value="1"/>
</dbReference>
<dbReference type="PANTHER" id="PTHR46481">
    <property type="entry name" value="ZINC FINGER BED DOMAIN-CONTAINING PROTEIN 4"/>
    <property type="match status" value="1"/>
</dbReference>
<dbReference type="GO" id="GO:0005634">
    <property type="term" value="C:nucleus"/>
    <property type="evidence" value="ECO:0007669"/>
    <property type="project" value="UniProtKB-SubCell"/>
</dbReference>
<gene>
    <name evidence="7" type="ORF">WHR41_09148</name>
</gene>
<evidence type="ECO:0000256" key="5">
    <source>
        <dbReference type="ARBA" id="ARBA00023242"/>
    </source>
</evidence>
<proteinExistence type="predicted"/>
<dbReference type="Proteomes" id="UP000803884">
    <property type="component" value="Unassembled WGS sequence"/>
</dbReference>
<comment type="subcellular location">
    <subcellularLocation>
        <location evidence="1">Nucleus</location>
    </subcellularLocation>
</comment>
<evidence type="ECO:0000259" key="6">
    <source>
        <dbReference type="Pfam" id="PF05699"/>
    </source>
</evidence>
<dbReference type="AlphaFoldDB" id="A0AB34KF13"/>